<dbReference type="InterPro" id="IPR010377">
    <property type="entry name" value="YabA"/>
</dbReference>
<reference evidence="6 7" key="1">
    <citation type="submission" date="2009-06" db="EMBL/GenBank/DDBJ databases">
        <title>The Genome Sequence of Lactobacillus coleohominis strain 101-4-CHN.</title>
        <authorList>
            <consortium name="The Broad Institute Genome Sequencing Platform"/>
            <person name="Ward D."/>
            <person name="Young S.K."/>
            <person name="Zeng Q."/>
            <person name="Koehrsen M."/>
            <person name="Alvarado L."/>
            <person name="Berlin A."/>
            <person name="Borenstein D."/>
            <person name="Chen Z."/>
            <person name="Engels R."/>
            <person name="Freedman E."/>
            <person name="Gellesch M."/>
            <person name="Goldberg J."/>
            <person name="Griggs A."/>
            <person name="Gujja S."/>
            <person name="Heiman D."/>
            <person name="Hepburn T."/>
            <person name="Howarth C."/>
            <person name="Jen D."/>
            <person name="Larson L."/>
            <person name="Lewis B."/>
            <person name="Mehta T."/>
            <person name="Park D."/>
            <person name="Pearson M."/>
            <person name="Roberts A."/>
            <person name="Saif S."/>
            <person name="Shea T."/>
            <person name="Shenoy N."/>
            <person name="Sisk P."/>
            <person name="Stolte C."/>
            <person name="Sykes S."/>
            <person name="Walk T."/>
            <person name="White J."/>
            <person name="Yandava C."/>
            <person name="Liu Y."/>
            <person name="Xu Q."/>
            <person name="Lander E."/>
            <person name="Nusbaum C."/>
            <person name="Galagan J."/>
            <person name="Birren B."/>
        </authorList>
    </citation>
    <scope>NUCLEOTIDE SEQUENCE [LARGE SCALE GENOMIC DNA]</scope>
    <source>
        <strain evidence="6 7">101-4-CHN</strain>
    </source>
</reference>
<name>C7XWA6_9LACO</name>
<evidence type="ECO:0000313" key="6">
    <source>
        <dbReference type="EMBL" id="EEU30166.1"/>
    </source>
</evidence>
<dbReference type="RefSeq" id="WP_006917030.1">
    <property type="nucleotide sequence ID" value="NZ_GG698804.1"/>
</dbReference>
<accession>C7XWA6</accession>
<evidence type="ECO:0000256" key="5">
    <source>
        <dbReference type="ARBA" id="ARBA00022880"/>
    </source>
</evidence>
<sequence length="113" mass="13288">MEKQPVDKSEIYEQFARLSQQTKDLMESIEILSDRMTKVLAENARLTIENEHLHEVIADKHVQKQEEGLSESRKMLQKLYQEGFHVCNDMYGKRLEPNESCTFCLDAIYGRHN</sequence>
<keyword evidence="4" id="KW-0862">Zinc</keyword>
<dbReference type="eggNOG" id="COG4467">
    <property type="taxonomic scope" value="Bacteria"/>
</dbReference>
<dbReference type="PIRSF" id="PIRSF021439">
    <property type="entry name" value="DUF972"/>
    <property type="match status" value="1"/>
</dbReference>
<evidence type="ECO:0008006" key="8">
    <source>
        <dbReference type="Google" id="ProtNLM"/>
    </source>
</evidence>
<keyword evidence="7" id="KW-1185">Reference proteome</keyword>
<keyword evidence="3" id="KW-0479">Metal-binding</keyword>
<dbReference type="Pfam" id="PF06156">
    <property type="entry name" value="YabA"/>
    <property type="match status" value="1"/>
</dbReference>
<protein>
    <recommendedName>
        <fullName evidence="8">Initiation-control protein YabA</fullName>
    </recommendedName>
</protein>
<dbReference type="OrthoDB" id="2112130at2"/>
<proteinExistence type="predicted"/>
<evidence type="ECO:0000256" key="2">
    <source>
        <dbReference type="ARBA" id="ARBA00022705"/>
    </source>
</evidence>
<dbReference type="Proteomes" id="UP000003987">
    <property type="component" value="Unassembled WGS sequence"/>
</dbReference>
<dbReference type="HOGENOM" id="CLU_157169_0_0_9"/>
<evidence type="ECO:0000256" key="1">
    <source>
        <dbReference type="ARBA" id="ARBA00022490"/>
    </source>
</evidence>
<keyword evidence="5" id="KW-0236">DNA replication inhibitor</keyword>
<dbReference type="EMBL" id="GG698804">
    <property type="protein sequence ID" value="EEU30166.1"/>
    <property type="molecule type" value="Genomic_DNA"/>
</dbReference>
<evidence type="ECO:0000313" key="7">
    <source>
        <dbReference type="Proteomes" id="UP000003987"/>
    </source>
</evidence>
<dbReference type="STRING" id="575594.HMPREF0501_01171"/>
<dbReference type="GO" id="GO:0006260">
    <property type="term" value="P:DNA replication"/>
    <property type="evidence" value="ECO:0007669"/>
    <property type="project" value="UniProtKB-KW"/>
</dbReference>
<keyword evidence="2" id="KW-0235">DNA replication</keyword>
<organism evidence="6 7">
    <name type="scientific">Limosilactobacillus coleohominis 101-4-CHN</name>
    <dbReference type="NCBI Taxonomy" id="575594"/>
    <lineage>
        <taxon>Bacteria</taxon>
        <taxon>Bacillati</taxon>
        <taxon>Bacillota</taxon>
        <taxon>Bacilli</taxon>
        <taxon>Lactobacillales</taxon>
        <taxon>Lactobacillaceae</taxon>
        <taxon>Limosilactobacillus</taxon>
    </lineage>
</organism>
<gene>
    <name evidence="6" type="ORF">HMPREF0501_01171</name>
</gene>
<dbReference type="AlphaFoldDB" id="C7XWA6"/>
<evidence type="ECO:0000256" key="3">
    <source>
        <dbReference type="ARBA" id="ARBA00022723"/>
    </source>
</evidence>
<evidence type="ECO:0000256" key="4">
    <source>
        <dbReference type="ARBA" id="ARBA00022833"/>
    </source>
</evidence>
<keyword evidence="1" id="KW-0963">Cytoplasm</keyword>
<dbReference type="GO" id="GO:0008156">
    <property type="term" value="P:negative regulation of DNA replication"/>
    <property type="evidence" value="ECO:0007669"/>
    <property type="project" value="UniProtKB-KW"/>
</dbReference>
<dbReference type="GO" id="GO:0046872">
    <property type="term" value="F:metal ion binding"/>
    <property type="evidence" value="ECO:0007669"/>
    <property type="project" value="UniProtKB-KW"/>
</dbReference>